<dbReference type="PANTHER" id="PTHR23523:SF2">
    <property type="entry name" value="2-NITROIMIDAZOLE TRANSPORTER"/>
    <property type="match status" value="1"/>
</dbReference>
<keyword evidence="3 5" id="KW-1133">Transmembrane helix</keyword>
<feature type="transmembrane region" description="Helical" evidence="5">
    <location>
        <begin position="51"/>
        <end position="73"/>
    </location>
</feature>
<dbReference type="InterPro" id="IPR011701">
    <property type="entry name" value="MFS"/>
</dbReference>
<evidence type="ECO:0000256" key="5">
    <source>
        <dbReference type="SAM" id="Phobius"/>
    </source>
</evidence>
<dbReference type="InterPro" id="IPR020846">
    <property type="entry name" value="MFS_dom"/>
</dbReference>
<comment type="caution">
    <text evidence="7">The sequence shown here is derived from an EMBL/GenBank/DDBJ whole genome shotgun (WGS) entry which is preliminary data.</text>
</comment>
<name>A0A939HG05_9MICC</name>
<keyword evidence="8" id="KW-1185">Reference proteome</keyword>
<dbReference type="PANTHER" id="PTHR23523">
    <property type="match status" value="1"/>
</dbReference>
<protein>
    <submittedName>
        <fullName evidence="7">MFS transporter</fullName>
    </submittedName>
</protein>
<dbReference type="Gene3D" id="1.20.1250.20">
    <property type="entry name" value="MFS general substrate transporter like domains"/>
    <property type="match status" value="2"/>
</dbReference>
<comment type="subcellular location">
    <subcellularLocation>
        <location evidence="1">Cell membrane</location>
        <topology evidence="1">Multi-pass membrane protein</topology>
    </subcellularLocation>
</comment>
<gene>
    <name evidence="7" type="ORF">J1902_14860</name>
</gene>
<accession>A0A939HG05</accession>
<feature type="transmembrane region" description="Helical" evidence="5">
    <location>
        <begin position="138"/>
        <end position="158"/>
    </location>
</feature>
<feature type="transmembrane region" description="Helical" evidence="5">
    <location>
        <begin position="342"/>
        <end position="363"/>
    </location>
</feature>
<feature type="transmembrane region" description="Helical" evidence="5">
    <location>
        <begin position="215"/>
        <end position="234"/>
    </location>
</feature>
<evidence type="ECO:0000256" key="3">
    <source>
        <dbReference type="ARBA" id="ARBA00022989"/>
    </source>
</evidence>
<proteinExistence type="predicted"/>
<evidence type="ECO:0000256" key="4">
    <source>
        <dbReference type="ARBA" id="ARBA00023136"/>
    </source>
</evidence>
<dbReference type="SUPFAM" id="SSF103473">
    <property type="entry name" value="MFS general substrate transporter"/>
    <property type="match status" value="1"/>
</dbReference>
<evidence type="ECO:0000313" key="7">
    <source>
        <dbReference type="EMBL" id="MBO1269226.1"/>
    </source>
</evidence>
<dbReference type="AlphaFoldDB" id="A0A939HG05"/>
<dbReference type="Proteomes" id="UP000664164">
    <property type="component" value="Unassembled WGS sequence"/>
</dbReference>
<sequence>MSGPFLARVPRGLLLLACIVLIALNMRGPFVGVAPVAGAMQGDLGLSPIELGLLTSIPVLCFALFSPVASLAARSFGAEFAITLTLLGVLAGVCIRSAGGTALAMAGTVVIGLAITVGNIAVPLIIRRDFPPRRQGTAMGVYTAALNVGAFLTSVATAPLAELAGWRVSLLATGILALAGAVFWALAAGPREAFLPTAPVLADTPRHAGVRTSGWLTAGLAAGFAGQAFSYYAVTAWLPSYLGEELGMSASAAGAGSSIFQILAIVGGLGVPLVAKRMSTTAVAVTLGVLWLTVPLGLLLMPQLWWLWSVCGGIAQGGGITVIFIAIIQLAKDLAAAGRMSAVVQGVGYSVASVAPAAIGFVYDTSGTWTLPLLVITGSVLAFFAGTVLSVRKVPRPS</sequence>
<dbReference type="RefSeq" id="WP_207617077.1">
    <property type="nucleotide sequence ID" value="NZ_JAFNLL010000038.1"/>
</dbReference>
<dbReference type="Pfam" id="PF07690">
    <property type="entry name" value="MFS_1"/>
    <property type="match status" value="1"/>
</dbReference>
<keyword evidence="4 5" id="KW-0472">Membrane</keyword>
<keyword evidence="2 5" id="KW-0812">Transmembrane</keyword>
<evidence type="ECO:0000259" key="6">
    <source>
        <dbReference type="PROSITE" id="PS50850"/>
    </source>
</evidence>
<feature type="transmembrane region" description="Helical" evidence="5">
    <location>
        <begin position="369"/>
        <end position="391"/>
    </location>
</feature>
<dbReference type="PROSITE" id="PS50850">
    <property type="entry name" value="MFS"/>
    <property type="match status" value="1"/>
</dbReference>
<dbReference type="InterPro" id="IPR052524">
    <property type="entry name" value="MFS_Cyanate_Porter"/>
</dbReference>
<dbReference type="InterPro" id="IPR036259">
    <property type="entry name" value="MFS_trans_sf"/>
</dbReference>
<feature type="transmembrane region" description="Helical" evidence="5">
    <location>
        <begin position="306"/>
        <end position="330"/>
    </location>
</feature>
<dbReference type="GO" id="GO:0022857">
    <property type="term" value="F:transmembrane transporter activity"/>
    <property type="evidence" value="ECO:0007669"/>
    <property type="project" value="InterPro"/>
</dbReference>
<feature type="transmembrane region" description="Helical" evidence="5">
    <location>
        <begin position="104"/>
        <end position="126"/>
    </location>
</feature>
<dbReference type="EMBL" id="JAFNLL010000038">
    <property type="protein sequence ID" value="MBO1269226.1"/>
    <property type="molecule type" value="Genomic_DNA"/>
</dbReference>
<dbReference type="GO" id="GO:0005886">
    <property type="term" value="C:plasma membrane"/>
    <property type="evidence" value="ECO:0007669"/>
    <property type="project" value="UniProtKB-SubCell"/>
</dbReference>
<feature type="transmembrane region" description="Helical" evidence="5">
    <location>
        <begin position="282"/>
        <end position="300"/>
    </location>
</feature>
<feature type="transmembrane region" description="Helical" evidence="5">
    <location>
        <begin position="164"/>
        <end position="186"/>
    </location>
</feature>
<evidence type="ECO:0000256" key="2">
    <source>
        <dbReference type="ARBA" id="ARBA00022692"/>
    </source>
</evidence>
<reference evidence="7" key="1">
    <citation type="submission" date="2021-03" db="EMBL/GenBank/DDBJ databases">
        <title>A new species, PO-11, isolated from a karst cave deposit.</title>
        <authorList>
            <person name="Zhaoxiaoyong W."/>
        </authorList>
    </citation>
    <scope>NUCLEOTIDE SEQUENCE</scope>
    <source>
        <strain evidence="7">PO-11</strain>
    </source>
</reference>
<evidence type="ECO:0000256" key="1">
    <source>
        <dbReference type="ARBA" id="ARBA00004651"/>
    </source>
</evidence>
<evidence type="ECO:0000313" key="8">
    <source>
        <dbReference type="Proteomes" id="UP000664164"/>
    </source>
</evidence>
<feature type="domain" description="Major facilitator superfamily (MFS) profile" evidence="6">
    <location>
        <begin position="1"/>
        <end position="390"/>
    </location>
</feature>
<feature type="transmembrane region" description="Helical" evidence="5">
    <location>
        <begin position="80"/>
        <end position="98"/>
    </location>
</feature>
<organism evidence="7 8">
    <name type="scientific">Arthrobacter cavernae</name>
    <dbReference type="NCBI Taxonomy" id="2817681"/>
    <lineage>
        <taxon>Bacteria</taxon>
        <taxon>Bacillati</taxon>
        <taxon>Actinomycetota</taxon>
        <taxon>Actinomycetes</taxon>
        <taxon>Micrococcales</taxon>
        <taxon>Micrococcaceae</taxon>
        <taxon>Arthrobacter</taxon>
    </lineage>
</organism>
<feature type="transmembrane region" description="Helical" evidence="5">
    <location>
        <begin position="254"/>
        <end position="275"/>
    </location>
</feature>